<proteinExistence type="predicted"/>
<keyword evidence="2" id="KW-1185">Reference proteome</keyword>
<reference evidence="1 2" key="1">
    <citation type="journal article" date="2015" name="Stand. Genomic Sci.">
        <title>Genomic Encyclopedia of Bacterial and Archaeal Type Strains, Phase III: the genomes of soil and plant-associated and newly described type strains.</title>
        <authorList>
            <person name="Whitman W.B."/>
            <person name="Woyke T."/>
            <person name="Klenk H.P."/>
            <person name="Zhou Y."/>
            <person name="Lilburn T.G."/>
            <person name="Beck B.J."/>
            <person name="De Vos P."/>
            <person name="Vandamme P."/>
            <person name="Eisen J.A."/>
            <person name="Garrity G."/>
            <person name="Hugenholtz P."/>
            <person name="Kyrpides N.C."/>
        </authorList>
    </citation>
    <scope>NUCLEOTIDE SEQUENCE [LARGE SCALE GENOMIC DNA]</scope>
    <source>
        <strain evidence="1 2">S2T63</strain>
    </source>
</reference>
<dbReference type="OrthoDB" id="5119511at2"/>
<sequence>MRRILYAGSELITGDAIADAVMALGRALADAREADTVTVPVLTDGRRTTATILIGPASQIVTMDAPPGTPELVDDDAVAALTTRRQRLQPVISAAHQSDPHLHWTDEI</sequence>
<dbReference type="AlphaFoldDB" id="A0A498CAK8"/>
<protein>
    <submittedName>
        <fullName evidence="1">Uncharacterized protein</fullName>
    </submittedName>
</protein>
<dbReference type="Proteomes" id="UP000273158">
    <property type="component" value="Unassembled WGS sequence"/>
</dbReference>
<evidence type="ECO:0000313" key="2">
    <source>
        <dbReference type="Proteomes" id="UP000273158"/>
    </source>
</evidence>
<comment type="caution">
    <text evidence="1">The sequence shown here is derived from an EMBL/GenBank/DDBJ whole genome shotgun (WGS) entry which is preliminary data.</text>
</comment>
<gene>
    <name evidence="1" type="ORF">C7474_0692</name>
</gene>
<evidence type="ECO:0000313" key="1">
    <source>
        <dbReference type="EMBL" id="RLK52735.1"/>
    </source>
</evidence>
<organism evidence="1 2">
    <name type="scientific">Microbacterium telephonicum</name>
    <dbReference type="NCBI Taxonomy" id="1714841"/>
    <lineage>
        <taxon>Bacteria</taxon>
        <taxon>Bacillati</taxon>
        <taxon>Actinomycetota</taxon>
        <taxon>Actinomycetes</taxon>
        <taxon>Micrococcales</taxon>
        <taxon>Microbacteriaceae</taxon>
        <taxon>Microbacterium</taxon>
    </lineage>
</organism>
<dbReference type="EMBL" id="RCDB01000001">
    <property type="protein sequence ID" value="RLK52735.1"/>
    <property type="molecule type" value="Genomic_DNA"/>
</dbReference>
<name>A0A498CAK8_9MICO</name>
<dbReference type="RefSeq" id="WP_121057536.1">
    <property type="nucleotide sequence ID" value="NZ_RCDB01000001.1"/>
</dbReference>
<accession>A0A498CAK8</accession>